<sequence>MQSSRLSRSALSLRAARCRPSTLHNLSISQTATRPYSSQNDDANKNNTDRLKAPVSSPSMLQSVKNTIAENLGATYIPGAHNLAPADSRFSLEEVPDLSGKVAVVTGGSEGIGYGCTHTLLSHNISKLFIISQRQDIVEDAISAIASEMGDDKAKKVVWMQCDLSDWEQTGRTAFDIAKQTDRLDILINNAGRGIMTYQLAKNGIDLHMATNHFGHVVLTSHLLPLLKSTAKKGDKVRIVQFGSNLHEQAPKETEFRDVNELNTDYGAQPQYGRSKLAAILYAKYLHRHLHTEHPNILSNAIHPGIVETRQSTQHIHEAFPLLGYGMSVGAQPFKKTQFEGAVSAMFAATKTEESGLYVCPPAIVEQGSDKANDVELGERLMELTVRVVREKTKSQSVDKGCPFALS</sequence>
<dbReference type="Proteomes" id="UP000799423">
    <property type="component" value="Unassembled WGS sequence"/>
</dbReference>
<dbReference type="InterPro" id="IPR002347">
    <property type="entry name" value="SDR_fam"/>
</dbReference>
<dbReference type="PANTHER" id="PTHR24320">
    <property type="entry name" value="RETINOL DEHYDROGENASE"/>
    <property type="match status" value="1"/>
</dbReference>
<feature type="compositionally biased region" description="Basic and acidic residues" evidence="3">
    <location>
        <begin position="42"/>
        <end position="52"/>
    </location>
</feature>
<dbReference type="EMBL" id="MU006291">
    <property type="protein sequence ID" value="KAF2855170.1"/>
    <property type="molecule type" value="Genomic_DNA"/>
</dbReference>
<dbReference type="Gene3D" id="3.40.50.720">
    <property type="entry name" value="NAD(P)-binding Rossmann-like Domain"/>
    <property type="match status" value="1"/>
</dbReference>
<evidence type="ECO:0000256" key="1">
    <source>
        <dbReference type="ARBA" id="ARBA00006484"/>
    </source>
</evidence>
<feature type="region of interest" description="Disordered" evidence="3">
    <location>
        <begin position="24"/>
        <end position="57"/>
    </location>
</feature>
<proteinExistence type="inferred from homology"/>
<dbReference type="SUPFAM" id="SSF51735">
    <property type="entry name" value="NAD(P)-binding Rossmann-fold domains"/>
    <property type="match status" value="1"/>
</dbReference>
<dbReference type="PANTHER" id="PTHR24320:SF33">
    <property type="entry name" value="OXIDOREDUCTASE BLI-4, MITOCHONDRIAL-RELATED"/>
    <property type="match status" value="1"/>
</dbReference>
<accession>A0A6A7BIA2</accession>
<dbReference type="GO" id="GO:0016491">
    <property type="term" value="F:oxidoreductase activity"/>
    <property type="evidence" value="ECO:0007669"/>
    <property type="project" value="UniProtKB-KW"/>
</dbReference>
<dbReference type="OrthoDB" id="191139at2759"/>
<reference evidence="4" key="1">
    <citation type="submission" date="2020-01" db="EMBL/GenBank/DDBJ databases">
        <authorList>
            <consortium name="DOE Joint Genome Institute"/>
            <person name="Haridas S."/>
            <person name="Albert R."/>
            <person name="Binder M."/>
            <person name="Bloem J."/>
            <person name="Labutti K."/>
            <person name="Salamov A."/>
            <person name="Andreopoulos B."/>
            <person name="Baker S.E."/>
            <person name="Barry K."/>
            <person name="Bills G."/>
            <person name="Bluhm B.H."/>
            <person name="Cannon C."/>
            <person name="Castanera R."/>
            <person name="Culley D.E."/>
            <person name="Daum C."/>
            <person name="Ezra D."/>
            <person name="Gonzalez J.B."/>
            <person name="Henrissat B."/>
            <person name="Kuo A."/>
            <person name="Liang C."/>
            <person name="Lipzen A."/>
            <person name="Lutzoni F."/>
            <person name="Magnuson J."/>
            <person name="Mondo S."/>
            <person name="Nolan M."/>
            <person name="Ohm R."/>
            <person name="Pangilinan J."/>
            <person name="Park H.-J."/>
            <person name="Ramirez L."/>
            <person name="Alfaro M."/>
            <person name="Sun H."/>
            <person name="Tritt A."/>
            <person name="Yoshinaga Y."/>
            <person name="Zwiers L.-H."/>
            <person name="Turgeon B.G."/>
            <person name="Goodwin S.B."/>
            <person name="Spatafora J.W."/>
            <person name="Crous P.W."/>
            <person name="Grigoriev I.V."/>
        </authorList>
    </citation>
    <scope>NUCLEOTIDE SEQUENCE</scope>
    <source>
        <strain evidence="4">IPT5</strain>
    </source>
</reference>
<evidence type="ECO:0000256" key="3">
    <source>
        <dbReference type="SAM" id="MobiDB-lite"/>
    </source>
</evidence>
<evidence type="ECO:0000313" key="5">
    <source>
        <dbReference type="Proteomes" id="UP000799423"/>
    </source>
</evidence>
<protein>
    <submittedName>
        <fullName evidence="4">NAD(P)-binding protein</fullName>
    </submittedName>
</protein>
<evidence type="ECO:0000313" key="4">
    <source>
        <dbReference type="EMBL" id="KAF2855170.1"/>
    </source>
</evidence>
<dbReference type="AlphaFoldDB" id="A0A6A7BIA2"/>
<keyword evidence="5" id="KW-1185">Reference proteome</keyword>
<dbReference type="Pfam" id="PF00106">
    <property type="entry name" value="adh_short"/>
    <property type="match status" value="1"/>
</dbReference>
<comment type="similarity">
    <text evidence="1">Belongs to the short-chain dehydrogenases/reductases (SDR) family.</text>
</comment>
<keyword evidence="2" id="KW-0560">Oxidoreductase</keyword>
<evidence type="ECO:0000256" key="2">
    <source>
        <dbReference type="ARBA" id="ARBA00023002"/>
    </source>
</evidence>
<dbReference type="InterPro" id="IPR036291">
    <property type="entry name" value="NAD(P)-bd_dom_sf"/>
</dbReference>
<dbReference type="PRINTS" id="PR00081">
    <property type="entry name" value="GDHRDH"/>
</dbReference>
<organism evidence="4 5">
    <name type="scientific">Plenodomus tracheiphilus IPT5</name>
    <dbReference type="NCBI Taxonomy" id="1408161"/>
    <lineage>
        <taxon>Eukaryota</taxon>
        <taxon>Fungi</taxon>
        <taxon>Dikarya</taxon>
        <taxon>Ascomycota</taxon>
        <taxon>Pezizomycotina</taxon>
        <taxon>Dothideomycetes</taxon>
        <taxon>Pleosporomycetidae</taxon>
        <taxon>Pleosporales</taxon>
        <taxon>Pleosporineae</taxon>
        <taxon>Leptosphaeriaceae</taxon>
        <taxon>Plenodomus</taxon>
    </lineage>
</organism>
<gene>
    <name evidence="4" type="ORF">T440DRAFT_464466</name>
</gene>
<feature type="compositionally biased region" description="Polar residues" evidence="3">
    <location>
        <begin position="24"/>
        <end position="41"/>
    </location>
</feature>
<name>A0A6A7BIA2_9PLEO</name>